<dbReference type="EMBL" id="LAZR01056407">
    <property type="protein sequence ID" value="KKK74253.1"/>
    <property type="molecule type" value="Genomic_DNA"/>
</dbReference>
<dbReference type="SUPFAM" id="SSF90123">
    <property type="entry name" value="ABC transporter transmembrane region"/>
    <property type="match status" value="1"/>
</dbReference>
<feature type="non-terminal residue" evidence="7">
    <location>
        <position position="312"/>
    </location>
</feature>
<dbReference type="CDD" id="cd18552">
    <property type="entry name" value="ABC_6TM_MsbA_like"/>
    <property type="match status" value="1"/>
</dbReference>
<evidence type="ECO:0000256" key="2">
    <source>
        <dbReference type="ARBA" id="ARBA00022692"/>
    </source>
</evidence>
<dbReference type="PANTHER" id="PTHR43394:SF1">
    <property type="entry name" value="ATP-BINDING CASSETTE SUB-FAMILY B MEMBER 10, MITOCHONDRIAL"/>
    <property type="match status" value="1"/>
</dbReference>
<evidence type="ECO:0000256" key="5">
    <source>
        <dbReference type="SAM" id="Phobius"/>
    </source>
</evidence>
<dbReference type="Pfam" id="PF00664">
    <property type="entry name" value="ABC_membrane"/>
    <property type="match status" value="1"/>
</dbReference>
<comment type="subcellular location">
    <subcellularLocation>
        <location evidence="1">Membrane</location>
        <topology evidence="1">Multi-pass membrane protein</topology>
    </subcellularLocation>
</comment>
<dbReference type="GO" id="GO:0015421">
    <property type="term" value="F:ABC-type oligopeptide transporter activity"/>
    <property type="evidence" value="ECO:0007669"/>
    <property type="project" value="TreeGrafter"/>
</dbReference>
<evidence type="ECO:0000256" key="3">
    <source>
        <dbReference type="ARBA" id="ARBA00022989"/>
    </source>
</evidence>
<dbReference type="PROSITE" id="PS50929">
    <property type="entry name" value="ABC_TM1F"/>
    <property type="match status" value="1"/>
</dbReference>
<dbReference type="Gene3D" id="1.20.1560.10">
    <property type="entry name" value="ABC transporter type 1, transmembrane domain"/>
    <property type="match status" value="1"/>
</dbReference>
<keyword evidence="3 5" id="KW-1133">Transmembrane helix</keyword>
<evidence type="ECO:0000256" key="4">
    <source>
        <dbReference type="ARBA" id="ARBA00023136"/>
    </source>
</evidence>
<accession>A0A0F8XZ03</accession>
<dbReference type="AlphaFoldDB" id="A0A0F8XZ03"/>
<feature type="domain" description="ABC transmembrane type-1" evidence="6">
    <location>
        <begin position="22"/>
        <end position="303"/>
    </location>
</feature>
<dbReference type="GO" id="GO:0016020">
    <property type="term" value="C:membrane"/>
    <property type="evidence" value="ECO:0007669"/>
    <property type="project" value="UniProtKB-SubCell"/>
</dbReference>
<protein>
    <recommendedName>
        <fullName evidence="6">ABC transmembrane type-1 domain-containing protein</fullName>
    </recommendedName>
</protein>
<reference evidence="7" key="1">
    <citation type="journal article" date="2015" name="Nature">
        <title>Complex archaea that bridge the gap between prokaryotes and eukaryotes.</title>
        <authorList>
            <person name="Spang A."/>
            <person name="Saw J.H."/>
            <person name="Jorgensen S.L."/>
            <person name="Zaremba-Niedzwiedzka K."/>
            <person name="Martijn J."/>
            <person name="Lind A.E."/>
            <person name="van Eijk R."/>
            <person name="Schleper C."/>
            <person name="Guy L."/>
            <person name="Ettema T.J."/>
        </authorList>
    </citation>
    <scope>NUCLEOTIDE SEQUENCE</scope>
</reference>
<comment type="caution">
    <text evidence="7">The sequence shown here is derived from an EMBL/GenBank/DDBJ whole genome shotgun (WGS) entry which is preliminary data.</text>
</comment>
<name>A0A0F8XZ03_9ZZZZ</name>
<evidence type="ECO:0000259" key="6">
    <source>
        <dbReference type="PROSITE" id="PS50929"/>
    </source>
</evidence>
<dbReference type="InterPro" id="IPR036640">
    <property type="entry name" value="ABC1_TM_sf"/>
</dbReference>
<feature type="transmembrane region" description="Helical" evidence="5">
    <location>
        <begin position="159"/>
        <end position="178"/>
    </location>
</feature>
<dbReference type="PANTHER" id="PTHR43394">
    <property type="entry name" value="ATP-DEPENDENT PERMEASE MDL1, MITOCHONDRIAL"/>
    <property type="match status" value="1"/>
</dbReference>
<sequence length="312" mass="34544">MAGAGRADVVQEMNEHLFAGQVLPQLIARVLADIVRRIPPPEGDGRGIGLGRFHIFLGLLAIAITITVVRNLFRFFHDYLVQTACFKVEIDIRRENYGIALRLPLTYFSRYGTSDTMTRFIADAGELRAGHSALAGKTVVEPARAVACFAFAMVVSWKLTVATLVVGPIVYVFVRFLAKRMKRASKRALEGWSRLMAKLEETLTGVRVVKAYTSESREEDRFANINAGIYKQQRRMARIDSCSSPVIEVIGSMAGLAAASVAAYWVLVTRTMTAETLGVWVALLAGMFDPIRKLSKVITRFHRADAAATRIF</sequence>
<feature type="transmembrane region" description="Helical" evidence="5">
    <location>
        <begin position="53"/>
        <end position="73"/>
    </location>
</feature>
<dbReference type="GO" id="GO:0005524">
    <property type="term" value="F:ATP binding"/>
    <property type="evidence" value="ECO:0007669"/>
    <property type="project" value="InterPro"/>
</dbReference>
<feature type="transmembrane region" description="Helical" evidence="5">
    <location>
        <begin position="245"/>
        <end position="266"/>
    </location>
</feature>
<keyword evidence="2 5" id="KW-0812">Transmembrane</keyword>
<keyword evidence="4 5" id="KW-0472">Membrane</keyword>
<proteinExistence type="predicted"/>
<evidence type="ECO:0000256" key="1">
    <source>
        <dbReference type="ARBA" id="ARBA00004141"/>
    </source>
</evidence>
<organism evidence="7">
    <name type="scientific">marine sediment metagenome</name>
    <dbReference type="NCBI Taxonomy" id="412755"/>
    <lineage>
        <taxon>unclassified sequences</taxon>
        <taxon>metagenomes</taxon>
        <taxon>ecological metagenomes</taxon>
    </lineage>
</organism>
<gene>
    <name evidence="7" type="ORF">LCGC14_2885620</name>
</gene>
<dbReference type="InterPro" id="IPR011527">
    <property type="entry name" value="ABC1_TM_dom"/>
</dbReference>
<dbReference type="InterPro" id="IPR039421">
    <property type="entry name" value="Type_1_exporter"/>
</dbReference>
<evidence type="ECO:0000313" key="7">
    <source>
        <dbReference type="EMBL" id="KKK74253.1"/>
    </source>
</evidence>